<dbReference type="Pfam" id="PF14935">
    <property type="entry name" value="TMEM138"/>
    <property type="match status" value="1"/>
</dbReference>
<evidence type="ECO:0000256" key="3">
    <source>
        <dbReference type="ARBA" id="ARBA00004138"/>
    </source>
</evidence>
<organism evidence="15 16">
    <name type="scientific">Polistes dominula</name>
    <name type="common">European paper wasp</name>
    <name type="synonym">Vespa dominula</name>
    <dbReference type="NCBI Taxonomy" id="743375"/>
    <lineage>
        <taxon>Eukaryota</taxon>
        <taxon>Metazoa</taxon>
        <taxon>Ecdysozoa</taxon>
        <taxon>Arthropoda</taxon>
        <taxon>Hexapoda</taxon>
        <taxon>Insecta</taxon>
        <taxon>Pterygota</taxon>
        <taxon>Neoptera</taxon>
        <taxon>Endopterygota</taxon>
        <taxon>Hymenoptera</taxon>
        <taxon>Apocrita</taxon>
        <taxon>Aculeata</taxon>
        <taxon>Vespoidea</taxon>
        <taxon>Vespidae</taxon>
        <taxon>Polistinae</taxon>
        <taxon>Polistini</taxon>
        <taxon>Polistes</taxon>
    </lineage>
</organism>
<evidence type="ECO:0000256" key="8">
    <source>
        <dbReference type="ARBA" id="ARBA00022794"/>
    </source>
</evidence>
<evidence type="ECO:0000256" key="1">
    <source>
        <dbReference type="ARBA" id="ARBA00003709"/>
    </source>
</evidence>
<evidence type="ECO:0000256" key="12">
    <source>
        <dbReference type="ARBA" id="ARBA00023180"/>
    </source>
</evidence>
<evidence type="ECO:0000256" key="2">
    <source>
        <dbReference type="ARBA" id="ARBA00004128"/>
    </source>
</evidence>
<dbReference type="PANTHER" id="PTHR13306:SF6">
    <property type="entry name" value="TRANSMEMBRANE PROTEIN 138"/>
    <property type="match status" value="1"/>
</dbReference>
<dbReference type="GeneID" id="107065727"/>
<dbReference type="PANTHER" id="PTHR13306">
    <property type="entry name" value="TRANSMEMBRANE PROTEIN 138"/>
    <property type="match status" value="1"/>
</dbReference>
<keyword evidence="8" id="KW-0970">Cilium biogenesis/degradation</keyword>
<keyword evidence="10" id="KW-0969">Cilium</keyword>
<evidence type="ECO:0000256" key="4">
    <source>
        <dbReference type="ARBA" id="ARBA00010572"/>
    </source>
</evidence>
<accession>A0ABM1I4L3</accession>
<feature type="transmembrane region" description="Helical" evidence="14">
    <location>
        <begin position="80"/>
        <end position="100"/>
    </location>
</feature>
<evidence type="ECO:0000256" key="5">
    <source>
        <dbReference type="ARBA" id="ARBA00014515"/>
    </source>
</evidence>
<keyword evidence="6" id="KW-0926">Vacuole</keyword>
<keyword evidence="15" id="KW-1185">Reference proteome</keyword>
<reference evidence="16" key="1">
    <citation type="submission" date="2025-08" db="UniProtKB">
        <authorList>
            <consortium name="RefSeq"/>
        </authorList>
    </citation>
    <scope>IDENTIFICATION</scope>
    <source>
        <tissue evidence="16">Whole body</tissue>
    </source>
</reference>
<evidence type="ECO:0000313" key="16">
    <source>
        <dbReference type="RefSeq" id="XP_015175150.1"/>
    </source>
</evidence>
<evidence type="ECO:0000256" key="9">
    <source>
        <dbReference type="ARBA" id="ARBA00022989"/>
    </source>
</evidence>
<comment type="function">
    <text evidence="1">Required for ciliogenesis.</text>
</comment>
<comment type="similarity">
    <text evidence="4">Belongs to the TMEM138 family.</text>
</comment>
<dbReference type="Proteomes" id="UP000694924">
    <property type="component" value="Unplaced"/>
</dbReference>
<keyword evidence="11 14" id="KW-0472">Membrane</keyword>
<keyword evidence="13" id="KW-0966">Cell projection</keyword>
<comment type="subcellular location">
    <subcellularLocation>
        <location evidence="3">Cell projection</location>
        <location evidence="3">Cilium</location>
    </subcellularLocation>
    <subcellularLocation>
        <location evidence="2">Vacuole membrane</location>
        <topology evidence="2">Multi-pass membrane protein</topology>
    </subcellularLocation>
</comment>
<evidence type="ECO:0000256" key="11">
    <source>
        <dbReference type="ARBA" id="ARBA00023136"/>
    </source>
</evidence>
<evidence type="ECO:0000256" key="7">
    <source>
        <dbReference type="ARBA" id="ARBA00022692"/>
    </source>
</evidence>
<evidence type="ECO:0000256" key="10">
    <source>
        <dbReference type="ARBA" id="ARBA00023069"/>
    </source>
</evidence>
<keyword evidence="9 14" id="KW-1133">Transmembrane helix</keyword>
<evidence type="ECO:0000256" key="14">
    <source>
        <dbReference type="SAM" id="Phobius"/>
    </source>
</evidence>
<name>A0ABM1I4L3_POLDO</name>
<evidence type="ECO:0000256" key="13">
    <source>
        <dbReference type="ARBA" id="ARBA00023273"/>
    </source>
</evidence>
<evidence type="ECO:0000256" key="6">
    <source>
        <dbReference type="ARBA" id="ARBA00022554"/>
    </source>
</evidence>
<feature type="transmembrane region" description="Helical" evidence="14">
    <location>
        <begin position="12"/>
        <end position="32"/>
    </location>
</feature>
<keyword evidence="7 14" id="KW-0812">Transmembrane</keyword>
<dbReference type="InterPro" id="IPR024133">
    <property type="entry name" value="TM_138"/>
</dbReference>
<keyword evidence="12" id="KW-0325">Glycoprotein</keyword>
<evidence type="ECO:0000313" key="15">
    <source>
        <dbReference type="Proteomes" id="UP000694924"/>
    </source>
</evidence>
<proteinExistence type="inferred from homology"/>
<sequence length="162" mass="19058">MSVLTANKYTTIIIGQYLILLFDICVNSFGSFARQYPINLLVLYIIQDFCLIIGFTILLVNFFSTYIFQAGLIQLLYIRFRMTLVICILYLVLSIILHTWHITLHWSNPLTHNWTKGFHALYAVHRIVAVFYYYFYKRAALKIADPRLYEGSSWVEKQLSLL</sequence>
<feature type="transmembrane region" description="Helical" evidence="14">
    <location>
        <begin position="120"/>
        <end position="136"/>
    </location>
</feature>
<gene>
    <name evidence="16" type="primary">LOC107065727</name>
</gene>
<feature type="transmembrane region" description="Helical" evidence="14">
    <location>
        <begin position="44"/>
        <end position="68"/>
    </location>
</feature>
<dbReference type="RefSeq" id="XP_015175150.1">
    <property type="nucleotide sequence ID" value="XM_015319664.1"/>
</dbReference>
<protein>
    <recommendedName>
        <fullName evidence="5">Transmembrane protein 138</fullName>
    </recommendedName>
</protein>